<dbReference type="RefSeq" id="WP_072970668.1">
    <property type="nucleotide sequence ID" value="NZ_FRBY01000002.1"/>
</dbReference>
<feature type="transmembrane region" description="Helical" evidence="8">
    <location>
        <begin position="271"/>
        <end position="294"/>
    </location>
</feature>
<keyword evidence="3" id="KW-0813">Transport</keyword>
<comment type="similarity">
    <text evidence="2">Belongs to the autoinducer-2 exporter (AI-2E) (TC 2.A.86) family.</text>
</comment>
<keyword evidence="6 8" id="KW-1133">Transmembrane helix</keyword>
<organism evidence="9 10">
    <name type="scientific">Flavobacterium saccharophilum</name>
    <dbReference type="NCBI Taxonomy" id="29534"/>
    <lineage>
        <taxon>Bacteria</taxon>
        <taxon>Pseudomonadati</taxon>
        <taxon>Bacteroidota</taxon>
        <taxon>Flavobacteriia</taxon>
        <taxon>Flavobacteriales</taxon>
        <taxon>Flavobacteriaceae</taxon>
        <taxon>Flavobacterium</taxon>
    </lineage>
</organism>
<evidence type="ECO:0000256" key="7">
    <source>
        <dbReference type="ARBA" id="ARBA00023136"/>
    </source>
</evidence>
<dbReference type="AlphaFoldDB" id="A0A1M7CKJ4"/>
<keyword evidence="7 8" id="KW-0472">Membrane</keyword>
<dbReference type="PANTHER" id="PTHR21716:SF53">
    <property type="entry name" value="PERMEASE PERM-RELATED"/>
    <property type="match status" value="1"/>
</dbReference>
<keyword evidence="5 8" id="KW-0812">Transmembrane</keyword>
<gene>
    <name evidence="9" type="ORF">SAMN05444366_1169</name>
</gene>
<evidence type="ECO:0000256" key="6">
    <source>
        <dbReference type="ARBA" id="ARBA00022989"/>
    </source>
</evidence>
<evidence type="ECO:0000256" key="2">
    <source>
        <dbReference type="ARBA" id="ARBA00009773"/>
    </source>
</evidence>
<evidence type="ECO:0000256" key="5">
    <source>
        <dbReference type="ARBA" id="ARBA00022692"/>
    </source>
</evidence>
<feature type="transmembrane region" description="Helical" evidence="8">
    <location>
        <begin position="300"/>
        <end position="331"/>
    </location>
</feature>
<reference evidence="10" key="1">
    <citation type="submission" date="2016-11" db="EMBL/GenBank/DDBJ databases">
        <authorList>
            <person name="Varghese N."/>
            <person name="Submissions S."/>
        </authorList>
    </citation>
    <scope>NUCLEOTIDE SEQUENCE [LARGE SCALE GENOMIC DNA]</scope>
    <source>
        <strain evidence="10">DSM 1811</strain>
    </source>
</reference>
<evidence type="ECO:0000256" key="3">
    <source>
        <dbReference type="ARBA" id="ARBA00022448"/>
    </source>
</evidence>
<feature type="transmembrane region" description="Helical" evidence="8">
    <location>
        <begin position="7"/>
        <end position="27"/>
    </location>
</feature>
<proteinExistence type="inferred from homology"/>
<dbReference type="OrthoDB" id="9793390at2"/>
<feature type="transmembrane region" description="Helical" evidence="8">
    <location>
        <begin position="205"/>
        <end position="226"/>
    </location>
</feature>
<evidence type="ECO:0000256" key="8">
    <source>
        <dbReference type="SAM" id="Phobius"/>
    </source>
</evidence>
<feature type="transmembrane region" description="Helical" evidence="8">
    <location>
        <begin position="232"/>
        <end position="259"/>
    </location>
</feature>
<evidence type="ECO:0000256" key="1">
    <source>
        <dbReference type="ARBA" id="ARBA00004651"/>
    </source>
</evidence>
<sequence length="371" mass="41204">MIRSIKLPFYAKLSLILVSLICFAVIFCLGKDIITPVLMAFLFAVLLLPVFTLLNVRFKFPRHLAAILCVLMFAAFIVGILVFISYQVKDIANDFEAIKKNTNYFITEVHKFVKDNFHISIGEQKKYLDTVTKDSVKNSGAGTVGSAILSITDLLLDCTIIPIYTFLFLLYKDHFILFLAKLIDKENHAALKDILSQIKVSINNYIVSLLLEMVVVSILTGLGLWIVGVKYFILLGLITGILNLIPYIGITIAGVITLLASLTGTPETSMILSILLVNVVVQLIDNNLLVPLIINSKVEINAFVSIMGIIIGGSAAGISGMFLAIPLLAILKIIFERIESLEPWGYLMGNHMPRKFTWRIRKAKIEAKVNQ</sequence>
<feature type="transmembrane region" description="Helical" evidence="8">
    <location>
        <begin position="147"/>
        <end position="171"/>
    </location>
</feature>
<evidence type="ECO:0000313" key="9">
    <source>
        <dbReference type="EMBL" id="SHL67745.1"/>
    </source>
</evidence>
<keyword evidence="10" id="KW-1185">Reference proteome</keyword>
<dbReference type="GO" id="GO:0055085">
    <property type="term" value="P:transmembrane transport"/>
    <property type="evidence" value="ECO:0007669"/>
    <property type="project" value="TreeGrafter"/>
</dbReference>
<dbReference type="Proteomes" id="UP000184121">
    <property type="component" value="Unassembled WGS sequence"/>
</dbReference>
<keyword evidence="4" id="KW-1003">Cell membrane</keyword>
<dbReference type="PANTHER" id="PTHR21716">
    <property type="entry name" value="TRANSMEMBRANE PROTEIN"/>
    <property type="match status" value="1"/>
</dbReference>
<dbReference type="EMBL" id="FRBY01000002">
    <property type="protein sequence ID" value="SHL67745.1"/>
    <property type="molecule type" value="Genomic_DNA"/>
</dbReference>
<dbReference type="Pfam" id="PF01594">
    <property type="entry name" value="AI-2E_transport"/>
    <property type="match status" value="1"/>
</dbReference>
<feature type="transmembrane region" description="Helical" evidence="8">
    <location>
        <begin position="66"/>
        <end position="86"/>
    </location>
</feature>
<protein>
    <submittedName>
        <fullName evidence="9">Predicted PurR-regulated permease PerM</fullName>
    </submittedName>
</protein>
<evidence type="ECO:0000313" key="10">
    <source>
        <dbReference type="Proteomes" id="UP000184121"/>
    </source>
</evidence>
<dbReference type="InterPro" id="IPR002549">
    <property type="entry name" value="AI-2E-like"/>
</dbReference>
<name>A0A1M7CKJ4_9FLAO</name>
<feature type="transmembrane region" description="Helical" evidence="8">
    <location>
        <begin position="33"/>
        <end position="54"/>
    </location>
</feature>
<evidence type="ECO:0000256" key="4">
    <source>
        <dbReference type="ARBA" id="ARBA00022475"/>
    </source>
</evidence>
<accession>A0A1M7CKJ4</accession>
<comment type="subcellular location">
    <subcellularLocation>
        <location evidence="1">Cell membrane</location>
        <topology evidence="1">Multi-pass membrane protein</topology>
    </subcellularLocation>
</comment>
<dbReference type="STRING" id="29534.SAMN05444366_1169"/>
<dbReference type="GO" id="GO:0005886">
    <property type="term" value="C:plasma membrane"/>
    <property type="evidence" value="ECO:0007669"/>
    <property type="project" value="UniProtKB-SubCell"/>
</dbReference>